<keyword evidence="5" id="KW-0274">FAD</keyword>
<proteinExistence type="inferred from homology"/>
<feature type="domain" description="Alpha-glycerophosphate oxidase C-terminal" evidence="9">
    <location>
        <begin position="430"/>
        <end position="522"/>
    </location>
</feature>
<protein>
    <recommendedName>
        <fullName evidence="7">Glycerol-3-phosphate dehydrogenase</fullName>
        <ecNumber evidence="7">1.1.5.3</ecNumber>
    </recommendedName>
</protein>
<dbReference type="Gene3D" id="3.30.9.10">
    <property type="entry name" value="D-Amino Acid Oxidase, subunit A, domain 2"/>
    <property type="match status" value="1"/>
</dbReference>
<dbReference type="InterPro" id="IPR036188">
    <property type="entry name" value="FAD/NAD-bd_sf"/>
</dbReference>
<dbReference type="Gene3D" id="1.10.8.870">
    <property type="entry name" value="Alpha-glycerophosphate oxidase, cap domain"/>
    <property type="match status" value="1"/>
</dbReference>
<dbReference type="InterPro" id="IPR038299">
    <property type="entry name" value="DAO_C_sf"/>
</dbReference>
<comment type="catalytic activity">
    <reaction evidence="7">
        <text>a quinone + sn-glycerol 3-phosphate = dihydroxyacetone phosphate + a quinol</text>
        <dbReference type="Rhea" id="RHEA:18977"/>
        <dbReference type="ChEBI" id="CHEBI:24646"/>
        <dbReference type="ChEBI" id="CHEBI:57597"/>
        <dbReference type="ChEBI" id="CHEBI:57642"/>
        <dbReference type="ChEBI" id="CHEBI:132124"/>
        <dbReference type="EC" id="1.1.5.3"/>
    </reaction>
</comment>
<dbReference type="SUPFAM" id="SSF54373">
    <property type="entry name" value="FAD-linked reductases, C-terminal domain"/>
    <property type="match status" value="1"/>
</dbReference>
<dbReference type="SUPFAM" id="SSF51905">
    <property type="entry name" value="FAD/NAD(P)-binding domain"/>
    <property type="match status" value="1"/>
</dbReference>
<evidence type="ECO:0000259" key="9">
    <source>
        <dbReference type="Pfam" id="PF16901"/>
    </source>
</evidence>
<dbReference type="Gene3D" id="3.50.50.60">
    <property type="entry name" value="FAD/NAD(P)-binding domain"/>
    <property type="match status" value="1"/>
</dbReference>
<evidence type="ECO:0000256" key="2">
    <source>
        <dbReference type="ARBA" id="ARBA00007330"/>
    </source>
</evidence>
<accession>A0A660L2D7</accession>
<dbReference type="OrthoDB" id="9766796at2"/>
<dbReference type="Proteomes" id="UP000278962">
    <property type="component" value="Unassembled WGS sequence"/>
</dbReference>
<dbReference type="InterPro" id="IPR000447">
    <property type="entry name" value="G3P_DH_FAD-dep"/>
</dbReference>
<evidence type="ECO:0000256" key="6">
    <source>
        <dbReference type="ARBA" id="ARBA00023002"/>
    </source>
</evidence>
<evidence type="ECO:0000313" key="10">
    <source>
        <dbReference type="EMBL" id="RKQ88056.1"/>
    </source>
</evidence>
<dbReference type="GO" id="GO:0046168">
    <property type="term" value="P:glycerol-3-phosphate catabolic process"/>
    <property type="evidence" value="ECO:0007669"/>
    <property type="project" value="TreeGrafter"/>
</dbReference>
<dbReference type="Pfam" id="PF16901">
    <property type="entry name" value="DAO_C"/>
    <property type="match status" value="1"/>
</dbReference>
<dbReference type="InterPro" id="IPR031656">
    <property type="entry name" value="DAO_C"/>
</dbReference>
<comment type="similarity">
    <text evidence="2 7">Belongs to the FAD-dependent glycerol-3-phosphate dehydrogenase family.</text>
</comment>
<evidence type="ECO:0000259" key="8">
    <source>
        <dbReference type="Pfam" id="PF01266"/>
    </source>
</evidence>
<comment type="caution">
    <text evidence="10">The sequence shown here is derived from an EMBL/GenBank/DDBJ whole genome shotgun (WGS) entry which is preliminary data.</text>
</comment>
<evidence type="ECO:0000256" key="5">
    <source>
        <dbReference type="ARBA" id="ARBA00022827"/>
    </source>
</evidence>
<dbReference type="EMBL" id="RBIL01000002">
    <property type="protein sequence ID" value="RKQ88056.1"/>
    <property type="molecule type" value="Genomic_DNA"/>
</dbReference>
<keyword evidence="11" id="KW-1185">Reference proteome</keyword>
<evidence type="ECO:0000256" key="3">
    <source>
        <dbReference type="ARBA" id="ARBA00022630"/>
    </source>
</evidence>
<dbReference type="PANTHER" id="PTHR11985">
    <property type="entry name" value="GLYCEROL-3-PHOSPHATE DEHYDROGENASE"/>
    <property type="match status" value="1"/>
</dbReference>
<dbReference type="PRINTS" id="PR01001">
    <property type="entry name" value="FADG3PDH"/>
</dbReference>
<dbReference type="RefSeq" id="WP_121257225.1">
    <property type="nucleotide sequence ID" value="NZ_RBIL01000002.1"/>
</dbReference>
<gene>
    <name evidence="10" type="ORF">C8N24_6095</name>
</gene>
<reference evidence="10 11" key="1">
    <citation type="submission" date="2018-10" db="EMBL/GenBank/DDBJ databases">
        <title>Genomic Encyclopedia of Archaeal and Bacterial Type Strains, Phase II (KMG-II): from individual species to whole genera.</title>
        <authorList>
            <person name="Goeker M."/>
        </authorList>
    </citation>
    <scope>NUCLEOTIDE SEQUENCE [LARGE SCALE GENOMIC DNA]</scope>
    <source>
        <strain evidence="10 11">DSM 14954</strain>
    </source>
</reference>
<evidence type="ECO:0000256" key="4">
    <source>
        <dbReference type="ARBA" id="ARBA00022798"/>
    </source>
</evidence>
<dbReference type="AlphaFoldDB" id="A0A660L2D7"/>
<dbReference type="PANTHER" id="PTHR11985:SF35">
    <property type="entry name" value="ANAEROBIC GLYCEROL-3-PHOSPHATE DEHYDROGENASE SUBUNIT A"/>
    <property type="match status" value="1"/>
</dbReference>
<evidence type="ECO:0000256" key="7">
    <source>
        <dbReference type="RuleBase" id="RU361217"/>
    </source>
</evidence>
<dbReference type="GO" id="GO:0009331">
    <property type="term" value="C:glycerol-3-phosphate dehydrogenase (FAD) complex"/>
    <property type="evidence" value="ECO:0007669"/>
    <property type="project" value="UniProtKB-UniRule"/>
</dbReference>
<dbReference type="InterPro" id="IPR006076">
    <property type="entry name" value="FAD-dep_OxRdtase"/>
</dbReference>
<keyword evidence="4" id="KW-0319">Glycerol metabolism</keyword>
<dbReference type="GO" id="GO:0006071">
    <property type="term" value="P:glycerol metabolic process"/>
    <property type="evidence" value="ECO:0007669"/>
    <property type="project" value="UniProtKB-KW"/>
</dbReference>
<organism evidence="10 11">
    <name type="scientific">Solirubrobacter pauli</name>
    <dbReference type="NCBI Taxonomy" id="166793"/>
    <lineage>
        <taxon>Bacteria</taxon>
        <taxon>Bacillati</taxon>
        <taxon>Actinomycetota</taxon>
        <taxon>Thermoleophilia</taxon>
        <taxon>Solirubrobacterales</taxon>
        <taxon>Solirubrobacteraceae</taxon>
        <taxon>Solirubrobacter</taxon>
    </lineage>
</organism>
<comment type="cofactor">
    <cofactor evidence="1 7">
        <name>FAD</name>
        <dbReference type="ChEBI" id="CHEBI:57692"/>
    </cofactor>
</comment>
<name>A0A660L2D7_9ACTN</name>
<dbReference type="PROSITE" id="PS00977">
    <property type="entry name" value="FAD_G3PDH_1"/>
    <property type="match status" value="1"/>
</dbReference>
<evidence type="ECO:0000313" key="11">
    <source>
        <dbReference type="Proteomes" id="UP000278962"/>
    </source>
</evidence>
<dbReference type="Pfam" id="PF01266">
    <property type="entry name" value="DAO"/>
    <property type="match status" value="1"/>
</dbReference>
<keyword evidence="6 7" id="KW-0560">Oxidoreductase</keyword>
<sequence length="542" mass="58576">MLPRAEAVATLAREPFDVLVIGGGITGAGVALDAATRGYSVALVERGDYASGTSSRSSKLVHGGLRYLQNFDLGLVREALLERQINVNVAPYLTRPLRLIVPAFDGQRLDRVVGLGLNAYDVMSVDRIRRRRRRHDEADWSPARHRIISGEEVVERIPALAGRAPTSGYLFYDCQTDDSRLVLTVLAEADRFGVVAANRLEALALIDEGGRAAGARVRDKESGDELEIRAATVVNATGVWADRLRPAELYDEAEVPVIRPSRGTHIIVDADRLPMHGAGAIVPAGSGRTIFVLPWLGQTLIGTTDTDHGGDVVHVKPAEEDIAYLLDAVNGFFGTTLTPADLAGAYAGVRPLISTGDSGKSVDISRKAELYETSSGMITITGGKLTTWRRMAKQTVDRIVERDGNDARCITHELPLGMAVASSDLVAAPDWARDQLAGRYGHVAHDVLAVAPELAEAIVPGRPDLLAEVVYAARREQARTIGDVLLRRTRLALTAARSLTPPVLARVADVLGDELDWDERRRAREIEAFAEEAREEGILSAP</sequence>
<evidence type="ECO:0000256" key="1">
    <source>
        <dbReference type="ARBA" id="ARBA00001974"/>
    </source>
</evidence>
<keyword evidence="3 7" id="KW-0285">Flavoprotein</keyword>
<dbReference type="EC" id="1.1.5.3" evidence="7"/>
<feature type="domain" description="FAD dependent oxidoreductase" evidence="8">
    <location>
        <begin position="17"/>
        <end position="363"/>
    </location>
</feature>
<dbReference type="GO" id="GO:0004368">
    <property type="term" value="F:glycerol-3-phosphate dehydrogenase (quinone) activity"/>
    <property type="evidence" value="ECO:0007669"/>
    <property type="project" value="UniProtKB-EC"/>
</dbReference>